<dbReference type="RefSeq" id="WP_220204332.1">
    <property type="nucleotide sequence ID" value="NZ_BNJK01000001.1"/>
</dbReference>
<evidence type="ECO:0000256" key="1">
    <source>
        <dbReference type="SAM" id="MobiDB-lite"/>
    </source>
</evidence>
<dbReference type="EMBL" id="BNJK01000001">
    <property type="protein sequence ID" value="GHO93553.1"/>
    <property type="molecule type" value="Genomic_DNA"/>
</dbReference>
<feature type="compositionally biased region" description="Acidic residues" evidence="1">
    <location>
        <begin position="44"/>
        <end position="58"/>
    </location>
</feature>
<feature type="compositionally biased region" description="Basic and acidic residues" evidence="1">
    <location>
        <begin position="10"/>
        <end position="23"/>
    </location>
</feature>
<accession>A0A8J3IJE7</accession>
<feature type="compositionally biased region" description="Polar residues" evidence="1">
    <location>
        <begin position="33"/>
        <end position="43"/>
    </location>
</feature>
<dbReference type="Proteomes" id="UP000597444">
    <property type="component" value="Unassembled WGS sequence"/>
</dbReference>
<name>A0A8J3IJE7_9CHLR</name>
<keyword evidence="3" id="KW-1185">Reference proteome</keyword>
<comment type="caution">
    <text evidence="2">The sequence shown here is derived from an EMBL/GenBank/DDBJ whole genome shotgun (WGS) entry which is preliminary data.</text>
</comment>
<proteinExistence type="predicted"/>
<evidence type="ECO:0000313" key="3">
    <source>
        <dbReference type="Proteomes" id="UP000597444"/>
    </source>
</evidence>
<gene>
    <name evidence="2" type="ORF">KSF_036010</name>
</gene>
<reference evidence="2" key="1">
    <citation type="submission" date="2020-10" db="EMBL/GenBank/DDBJ databases">
        <title>Taxonomic study of unclassified bacteria belonging to the class Ktedonobacteria.</title>
        <authorList>
            <person name="Yabe S."/>
            <person name="Wang C.M."/>
            <person name="Zheng Y."/>
            <person name="Sakai Y."/>
            <person name="Cavaletti L."/>
            <person name="Monciardini P."/>
            <person name="Donadio S."/>
        </authorList>
    </citation>
    <scope>NUCLEOTIDE SEQUENCE</scope>
    <source>
        <strain evidence="2">ID150040</strain>
    </source>
</reference>
<evidence type="ECO:0000313" key="2">
    <source>
        <dbReference type="EMBL" id="GHO93553.1"/>
    </source>
</evidence>
<sequence>MTEQSVNKEQPFDKQRKDRRSPEEVVNDPEIQRQYNELDNPNPDSDDDQYGDLNDPDLDLYGNLKDLEMGPVEGSDPAAEDQYGSQNPIGSENEPDTPGGQGIYDVKDQYGTVHDIVPPGSDKDQYGTRGSQDQYGNQQDIQ</sequence>
<feature type="compositionally biased region" description="Polar residues" evidence="1">
    <location>
        <begin position="128"/>
        <end position="142"/>
    </location>
</feature>
<feature type="region of interest" description="Disordered" evidence="1">
    <location>
        <begin position="1"/>
        <end position="142"/>
    </location>
</feature>
<protein>
    <submittedName>
        <fullName evidence="2">Uncharacterized protein</fullName>
    </submittedName>
</protein>
<organism evidence="2 3">
    <name type="scientific">Reticulibacter mediterranei</name>
    <dbReference type="NCBI Taxonomy" id="2778369"/>
    <lineage>
        <taxon>Bacteria</taxon>
        <taxon>Bacillati</taxon>
        <taxon>Chloroflexota</taxon>
        <taxon>Ktedonobacteria</taxon>
        <taxon>Ktedonobacterales</taxon>
        <taxon>Reticulibacteraceae</taxon>
        <taxon>Reticulibacter</taxon>
    </lineage>
</organism>
<dbReference type="AlphaFoldDB" id="A0A8J3IJE7"/>